<keyword evidence="3" id="KW-1185">Reference proteome</keyword>
<dbReference type="InterPro" id="IPR024271">
    <property type="entry name" value="DUF3782"/>
</dbReference>
<dbReference type="Pfam" id="PF07788">
    <property type="entry name" value="PDDEXK_10"/>
    <property type="match status" value="1"/>
</dbReference>
<dbReference type="eggNOG" id="arCOG01422">
    <property type="taxonomic scope" value="Archaea"/>
</dbReference>
<organism evidence="2 3">
    <name type="scientific">Aeropyrum pernix (strain ATCC 700893 / DSM 11879 / JCM 9820 / NBRC 100138 / K1)</name>
    <dbReference type="NCBI Taxonomy" id="272557"/>
    <lineage>
        <taxon>Archaea</taxon>
        <taxon>Thermoproteota</taxon>
        <taxon>Thermoprotei</taxon>
        <taxon>Desulfurococcales</taxon>
        <taxon>Desulfurococcaceae</taxon>
        <taxon>Aeropyrum</taxon>
    </lineage>
</organism>
<dbReference type="KEGG" id="ape:APE_1221"/>
<dbReference type="InterPro" id="IPR012431">
    <property type="entry name" value="PDDEXK_10"/>
</dbReference>
<dbReference type="Gene3D" id="1.20.1270.70">
    <property type="entry name" value="Designed single chain three-helix bundle"/>
    <property type="match status" value="1"/>
</dbReference>
<dbReference type="PANTHER" id="PTHR34314">
    <property type="entry name" value="CRENARCHAEAL PROTEIN, PUTATIVE-RELATED"/>
    <property type="match status" value="1"/>
</dbReference>
<dbReference type="PANTHER" id="PTHR34314:SF6">
    <property type="entry name" value="DUF3782 DOMAIN-CONTAINING PROTEIN"/>
    <property type="match status" value="1"/>
</dbReference>
<gene>
    <name evidence="2" type="ordered locus">APE_1221</name>
</gene>
<dbReference type="EMBL" id="BA000002">
    <property type="protein sequence ID" value="BAA80210.1"/>
    <property type="molecule type" value="Genomic_DNA"/>
</dbReference>
<evidence type="ECO:0000313" key="3">
    <source>
        <dbReference type="Proteomes" id="UP000002518"/>
    </source>
</evidence>
<evidence type="ECO:0000313" key="2">
    <source>
        <dbReference type="EMBL" id="BAA80210.1"/>
    </source>
</evidence>
<sequence length="356" mass="43445">MKPTPYHINQPAIPVGTEMSSLSKREIEKILRTLERDREFRYALMGLLGFKELLERFEKLEERQLRLEERFSQLEERQIKLEERFQLLEKRFQRLEERHLRLERRFQKLDERFQRLEQRQLRLEERFQRLEQRFQSLEERYLRLEQRFQRLEERFRLLEERFQKLEQRQLHLEERFQRLEERQLKLEQRFQKLEERHLKLEQRFQRLEEEFRRLSERVLRVEQALVNMMRMMNTIAHRFGILTEEAFRSAMKHVVEEVLGAGVVGRWIHHDKEGIVYGHPSIVEVDVVVKDGQHVLVEIKSQVTQADVAEMHRIGLLYERAEGVKPRLVIVGGFVDERARALAERLGVEIAPITPQ</sequence>
<proteinExistence type="predicted"/>
<reference evidence="2 3" key="1">
    <citation type="journal article" date="1999" name="DNA Res.">
        <title>Complete genome sequence of an aerobic hyper-thermophilic crenarchaeon, Aeropyrum pernix K1.</title>
        <authorList>
            <person name="Kawarabayasi Y."/>
            <person name="Hino Y."/>
            <person name="Horikawa H."/>
            <person name="Yamazaki S."/>
            <person name="Haikawa Y."/>
            <person name="Jin-no K."/>
            <person name="Takahashi M."/>
            <person name="Sekine M."/>
            <person name="Baba S."/>
            <person name="Ankai A."/>
            <person name="Kosugi H."/>
            <person name="Hosoyama A."/>
            <person name="Fukui S."/>
            <person name="Nagai Y."/>
            <person name="Nishijima K."/>
            <person name="Nakazawa H."/>
            <person name="Takamiya M."/>
            <person name="Masuda S."/>
            <person name="Funahashi T."/>
            <person name="Tanaka T."/>
            <person name="Kudoh Y."/>
            <person name="Yamazaki J."/>
            <person name="Kushida N."/>
            <person name="Oguchi A."/>
            <person name="Aoki K."/>
            <person name="Kubota K."/>
            <person name="Nakamura Y."/>
            <person name="Nomura N."/>
            <person name="Sako Y."/>
            <person name="Kikuchi H."/>
        </authorList>
    </citation>
    <scope>NUCLEOTIDE SEQUENCE [LARGE SCALE GENOMIC DNA]</scope>
    <source>
        <strain evidence="3">ATCC 700893 / DSM 11879 / JCM 9820 / NBRC 100138 / K1</strain>
    </source>
</reference>
<dbReference type="SUPFAM" id="SSF57997">
    <property type="entry name" value="Tropomyosin"/>
    <property type="match status" value="1"/>
</dbReference>
<dbReference type="AlphaFoldDB" id="Q9YCN7"/>
<accession>Q9YCN7</accession>
<dbReference type="Gene3D" id="1.20.5.170">
    <property type="match status" value="1"/>
</dbReference>
<dbReference type="Pfam" id="PF12644">
    <property type="entry name" value="DUF3782"/>
    <property type="match status" value="1"/>
</dbReference>
<dbReference type="Proteomes" id="UP000002518">
    <property type="component" value="Chromosome"/>
</dbReference>
<evidence type="ECO:0000256" key="1">
    <source>
        <dbReference type="SAM" id="Coils"/>
    </source>
</evidence>
<dbReference type="EnsemblBacteria" id="BAA80210">
    <property type="protein sequence ID" value="BAA80210"/>
    <property type="gene ID" value="APE_1221"/>
</dbReference>
<evidence type="ECO:0008006" key="4">
    <source>
        <dbReference type="Google" id="ProtNLM"/>
    </source>
</evidence>
<name>Q9YCN7_AERPE</name>
<keyword evidence="1" id="KW-0175">Coiled coil</keyword>
<feature type="coiled-coil region" evidence="1">
    <location>
        <begin position="50"/>
        <end position="224"/>
    </location>
</feature>
<dbReference type="PIR" id="D72594">
    <property type="entry name" value="D72594"/>
</dbReference>
<protein>
    <recommendedName>
        <fullName evidence="4">DUF3782 domain-containing protein</fullName>
    </recommendedName>
</protein>
<dbReference type="STRING" id="272557.APE_1221"/>